<accession>A0ABY8M0W9</accession>
<dbReference type="PANTHER" id="PTHR30535">
    <property type="entry name" value="VITAMIN B12-BINDING PROTEIN"/>
    <property type="match status" value="1"/>
</dbReference>
<dbReference type="Proteomes" id="UP001227095">
    <property type="component" value="Chromosome"/>
</dbReference>
<organism evidence="2 3">
    <name type="scientific">Neorhizobium petrolearium</name>
    <dbReference type="NCBI Taxonomy" id="515361"/>
    <lineage>
        <taxon>Bacteria</taxon>
        <taxon>Pseudomonadati</taxon>
        <taxon>Pseudomonadota</taxon>
        <taxon>Alphaproteobacteria</taxon>
        <taxon>Hyphomicrobiales</taxon>
        <taxon>Rhizobiaceae</taxon>
        <taxon>Rhizobium/Agrobacterium group</taxon>
        <taxon>Neorhizobium</taxon>
    </lineage>
</organism>
<dbReference type="InterPro" id="IPR050902">
    <property type="entry name" value="ABC_Transporter_SBP"/>
</dbReference>
<dbReference type="RefSeq" id="WP_052182899.1">
    <property type="nucleotide sequence ID" value="NZ_CP123000.1"/>
</dbReference>
<gene>
    <name evidence="2" type="ORF">QEO92_24740</name>
</gene>
<sequence>MLPDTATNRGQMMVRLIRIASRGLLAAAFSGLLAGTLAQGVAAEEIVFKDQENREVRLAKAAERIVSIVIPMASTVIALDGSTSKLVGMNPTAKSAVTEGILGKIFPEAKDIPSDVTAPNFVPNVEALTATNPDLVIQWGGRGNDIVAPITNAGLTAMLILYGTEELTREYMTMASTALGKPERIGELVEWRDHIQKDIEAKAKTIPEDKRPNVLYVGRALSDITASGTKGNYNAWYIELVGGRNASAELNGTVSINKEQIAEWDPDVILLNAFEAKLGVDWVYNDPVLSLTKAARNRRVYKMPLGGYRWDPPNQESPLSWMWAANLIQPDVFKYDVRGEMKTAYKTLYNYELTDADIDDILWTKQQGDAANYTQFKAE</sequence>
<dbReference type="PANTHER" id="PTHR30535:SF34">
    <property type="entry name" value="MOLYBDATE-BINDING PROTEIN MOLA"/>
    <property type="match status" value="1"/>
</dbReference>
<protein>
    <submittedName>
        <fullName evidence="2">ABC transporter substrate-binding protein</fullName>
    </submittedName>
</protein>
<dbReference type="Gene3D" id="1.20.58.2180">
    <property type="match status" value="1"/>
</dbReference>
<evidence type="ECO:0000313" key="2">
    <source>
        <dbReference type="EMBL" id="WGI68129.1"/>
    </source>
</evidence>
<feature type="domain" description="Fe/B12 periplasmic-binding" evidence="1">
    <location>
        <begin position="64"/>
        <end position="332"/>
    </location>
</feature>
<evidence type="ECO:0000313" key="3">
    <source>
        <dbReference type="Proteomes" id="UP001227095"/>
    </source>
</evidence>
<keyword evidence="3" id="KW-1185">Reference proteome</keyword>
<reference evidence="2 3" key="1">
    <citation type="submission" date="2023-04" db="EMBL/GenBank/DDBJ databases">
        <title>Neorhizobium petrolearium OS53, complete genome.</title>
        <authorList>
            <person name="Yu T."/>
        </authorList>
    </citation>
    <scope>NUCLEOTIDE SEQUENCE [LARGE SCALE GENOMIC DNA]</scope>
    <source>
        <strain evidence="2 3">OS53</strain>
    </source>
</reference>
<dbReference type="Gene3D" id="3.40.50.1980">
    <property type="entry name" value="Nitrogenase molybdenum iron protein domain"/>
    <property type="match status" value="2"/>
</dbReference>
<evidence type="ECO:0000259" key="1">
    <source>
        <dbReference type="PROSITE" id="PS50983"/>
    </source>
</evidence>
<name>A0ABY8M0W9_9HYPH</name>
<dbReference type="SUPFAM" id="SSF53807">
    <property type="entry name" value="Helical backbone' metal receptor"/>
    <property type="match status" value="1"/>
</dbReference>
<dbReference type="PROSITE" id="PS50983">
    <property type="entry name" value="FE_B12_PBP"/>
    <property type="match status" value="1"/>
</dbReference>
<dbReference type="EMBL" id="CP123000">
    <property type="protein sequence ID" value="WGI68129.1"/>
    <property type="molecule type" value="Genomic_DNA"/>
</dbReference>
<dbReference type="Pfam" id="PF01497">
    <property type="entry name" value="Peripla_BP_2"/>
    <property type="match status" value="1"/>
</dbReference>
<dbReference type="InterPro" id="IPR002491">
    <property type="entry name" value="ABC_transptr_periplasmic_BD"/>
</dbReference>
<proteinExistence type="predicted"/>